<organism evidence="13 14">
    <name type="scientific">Rhodovulum bhavnagarense</name>
    <dbReference type="NCBI Taxonomy" id="992286"/>
    <lineage>
        <taxon>Bacteria</taxon>
        <taxon>Pseudomonadati</taxon>
        <taxon>Pseudomonadota</taxon>
        <taxon>Alphaproteobacteria</taxon>
        <taxon>Rhodobacterales</taxon>
        <taxon>Paracoccaceae</taxon>
        <taxon>Rhodovulum</taxon>
    </lineage>
</organism>
<keyword evidence="6 12" id="KW-1003">Cell membrane</keyword>
<comment type="function">
    <text evidence="1 12">Required for the export of heme to the periplasm for the biogenesis of c-type cytochromes.</text>
</comment>
<sequence length="52" mass="5667">MIPELGKYAGAVLSSYGLSLALMAGLVILSLWRGARVRRQLAEIEARGKKHD</sequence>
<dbReference type="Proteomes" id="UP000295050">
    <property type="component" value="Unassembled WGS sequence"/>
</dbReference>
<evidence type="ECO:0000256" key="1">
    <source>
        <dbReference type="ARBA" id="ARBA00002442"/>
    </source>
</evidence>
<comment type="similarity">
    <text evidence="3 12">Belongs to the CcmD/CycX/HelD family.</text>
</comment>
<evidence type="ECO:0000313" key="14">
    <source>
        <dbReference type="Proteomes" id="UP000295050"/>
    </source>
</evidence>
<dbReference type="Pfam" id="PF04995">
    <property type="entry name" value="CcmD"/>
    <property type="match status" value="1"/>
</dbReference>
<evidence type="ECO:0000256" key="7">
    <source>
        <dbReference type="ARBA" id="ARBA00022519"/>
    </source>
</evidence>
<accession>A0A4R2REF1</accession>
<evidence type="ECO:0000256" key="11">
    <source>
        <dbReference type="ARBA" id="ARBA00023136"/>
    </source>
</evidence>
<evidence type="ECO:0000313" key="13">
    <source>
        <dbReference type="EMBL" id="TCP61890.1"/>
    </source>
</evidence>
<dbReference type="RefSeq" id="WP_132950763.1">
    <property type="nucleotide sequence ID" value="NZ_SLXU01000003.1"/>
</dbReference>
<keyword evidence="9 12" id="KW-0201">Cytochrome c-type biogenesis</keyword>
<evidence type="ECO:0000256" key="9">
    <source>
        <dbReference type="ARBA" id="ARBA00022748"/>
    </source>
</evidence>
<reference evidence="13 14" key="1">
    <citation type="submission" date="2019-03" db="EMBL/GenBank/DDBJ databases">
        <title>Genomic Encyclopedia of Type Strains, Phase IV (KMG-IV): sequencing the most valuable type-strain genomes for metagenomic binning, comparative biology and taxonomic classification.</title>
        <authorList>
            <person name="Goeker M."/>
        </authorList>
    </citation>
    <scope>NUCLEOTIDE SEQUENCE [LARGE SCALE GENOMIC DNA]</scope>
    <source>
        <strain evidence="13 14">DSM 24766</strain>
    </source>
</reference>
<keyword evidence="7 12" id="KW-0997">Cell inner membrane</keyword>
<evidence type="ECO:0000256" key="6">
    <source>
        <dbReference type="ARBA" id="ARBA00022475"/>
    </source>
</evidence>
<name>A0A4R2REF1_9RHOB</name>
<keyword evidence="8 12" id="KW-0812">Transmembrane</keyword>
<comment type="subcellular location">
    <subcellularLocation>
        <location evidence="2 12">Cell inner membrane</location>
        <topology evidence="2 12">Single-pass membrane protein</topology>
    </subcellularLocation>
</comment>
<evidence type="ECO:0000256" key="3">
    <source>
        <dbReference type="ARBA" id="ARBA00008741"/>
    </source>
</evidence>
<keyword evidence="11 12" id="KW-0472">Membrane</keyword>
<dbReference type="OrthoDB" id="7874534at2"/>
<evidence type="ECO:0000256" key="4">
    <source>
        <dbReference type="ARBA" id="ARBA00016461"/>
    </source>
</evidence>
<proteinExistence type="inferred from homology"/>
<protein>
    <recommendedName>
        <fullName evidence="4 12">Heme exporter protein D</fullName>
    </recommendedName>
</protein>
<dbReference type="InterPro" id="IPR007078">
    <property type="entry name" value="Haem_export_protD_CcmD"/>
</dbReference>
<dbReference type="GO" id="GO:0017004">
    <property type="term" value="P:cytochrome complex assembly"/>
    <property type="evidence" value="ECO:0007669"/>
    <property type="project" value="UniProtKB-KW"/>
</dbReference>
<evidence type="ECO:0000256" key="5">
    <source>
        <dbReference type="ARBA" id="ARBA00022448"/>
    </source>
</evidence>
<feature type="transmembrane region" description="Helical" evidence="12">
    <location>
        <begin position="12"/>
        <end position="32"/>
    </location>
</feature>
<evidence type="ECO:0000256" key="8">
    <source>
        <dbReference type="ARBA" id="ARBA00022692"/>
    </source>
</evidence>
<keyword evidence="14" id="KW-1185">Reference proteome</keyword>
<dbReference type="AlphaFoldDB" id="A0A4R2REF1"/>
<evidence type="ECO:0000256" key="10">
    <source>
        <dbReference type="ARBA" id="ARBA00022989"/>
    </source>
</evidence>
<evidence type="ECO:0000256" key="2">
    <source>
        <dbReference type="ARBA" id="ARBA00004377"/>
    </source>
</evidence>
<comment type="caution">
    <text evidence="13">The sequence shown here is derived from an EMBL/GenBank/DDBJ whole genome shotgun (WGS) entry which is preliminary data.</text>
</comment>
<keyword evidence="5 12" id="KW-0813">Transport</keyword>
<dbReference type="NCBIfam" id="TIGR03141">
    <property type="entry name" value="cytochro_ccmD"/>
    <property type="match status" value="1"/>
</dbReference>
<keyword evidence="10 12" id="KW-1133">Transmembrane helix</keyword>
<evidence type="ECO:0000256" key="12">
    <source>
        <dbReference type="RuleBase" id="RU363101"/>
    </source>
</evidence>
<dbReference type="GO" id="GO:0015886">
    <property type="term" value="P:heme transport"/>
    <property type="evidence" value="ECO:0007669"/>
    <property type="project" value="InterPro"/>
</dbReference>
<dbReference type="EMBL" id="SLXU01000003">
    <property type="protein sequence ID" value="TCP61890.1"/>
    <property type="molecule type" value="Genomic_DNA"/>
</dbReference>
<gene>
    <name evidence="13" type="ORF">EV663_10375</name>
</gene>
<dbReference type="GO" id="GO:0005886">
    <property type="term" value="C:plasma membrane"/>
    <property type="evidence" value="ECO:0007669"/>
    <property type="project" value="UniProtKB-SubCell"/>
</dbReference>